<evidence type="ECO:0000313" key="2">
    <source>
        <dbReference type="EMBL" id="GFD06484.1"/>
    </source>
</evidence>
<protein>
    <submittedName>
        <fullName evidence="2">Uncharacterized protein</fullName>
    </submittedName>
</protein>
<proteinExistence type="predicted"/>
<comment type="caution">
    <text evidence="2">The sequence shown here is derived from an EMBL/GenBank/DDBJ whole genome shotgun (WGS) entry which is preliminary data.</text>
</comment>
<evidence type="ECO:0000256" key="1">
    <source>
        <dbReference type="SAM" id="MobiDB-lite"/>
    </source>
</evidence>
<gene>
    <name evidence="2" type="ORF">Tci_878453</name>
</gene>
<dbReference type="AlphaFoldDB" id="A0A699TCT4"/>
<name>A0A699TCT4_TANCI</name>
<reference evidence="2" key="1">
    <citation type="journal article" date="2019" name="Sci. Rep.">
        <title>Draft genome of Tanacetum cinerariifolium, the natural source of mosquito coil.</title>
        <authorList>
            <person name="Yamashiro T."/>
            <person name="Shiraishi A."/>
            <person name="Satake H."/>
            <person name="Nakayama K."/>
        </authorList>
    </citation>
    <scope>NUCLEOTIDE SEQUENCE</scope>
</reference>
<feature type="compositionally biased region" description="Polar residues" evidence="1">
    <location>
        <begin position="47"/>
        <end position="56"/>
    </location>
</feature>
<feature type="region of interest" description="Disordered" evidence="1">
    <location>
        <begin position="43"/>
        <end position="66"/>
    </location>
</feature>
<organism evidence="2">
    <name type="scientific">Tanacetum cinerariifolium</name>
    <name type="common">Dalmatian daisy</name>
    <name type="synonym">Chrysanthemum cinerariifolium</name>
    <dbReference type="NCBI Taxonomy" id="118510"/>
    <lineage>
        <taxon>Eukaryota</taxon>
        <taxon>Viridiplantae</taxon>
        <taxon>Streptophyta</taxon>
        <taxon>Embryophyta</taxon>
        <taxon>Tracheophyta</taxon>
        <taxon>Spermatophyta</taxon>
        <taxon>Magnoliopsida</taxon>
        <taxon>eudicotyledons</taxon>
        <taxon>Gunneridae</taxon>
        <taxon>Pentapetalae</taxon>
        <taxon>asterids</taxon>
        <taxon>campanulids</taxon>
        <taxon>Asterales</taxon>
        <taxon>Asteraceae</taxon>
        <taxon>Asteroideae</taxon>
        <taxon>Anthemideae</taxon>
        <taxon>Anthemidinae</taxon>
        <taxon>Tanacetum</taxon>
    </lineage>
</organism>
<feature type="non-terminal residue" evidence="2">
    <location>
        <position position="127"/>
    </location>
</feature>
<dbReference type="EMBL" id="BKCJ011225247">
    <property type="protein sequence ID" value="GFD06484.1"/>
    <property type="molecule type" value="Genomic_DNA"/>
</dbReference>
<accession>A0A699TCT4</accession>
<sequence length="127" mass="13839">MHHVPIVAYSDGRSAYARVLIEIAANVELLKSLIIDIPLGVDKGKSSKTNNGVTNKESTDRGPIQIMTKNSFSALSKETDTNLKDKECVNAVGQTPVESQFVNDSDEDVDEYITMKEPSKAVNNNQG</sequence>